<dbReference type="HAMAP" id="MF_00265">
    <property type="entry name" value="VapC_Nob1"/>
    <property type="match status" value="1"/>
</dbReference>
<dbReference type="InterPro" id="IPR002716">
    <property type="entry name" value="PIN_dom"/>
</dbReference>
<feature type="binding site" evidence="5">
    <location>
        <position position="6"/>
    </location>
    <ligand>
        <name>Mg(2+)</name>
        <dbReference type="ChEBI" id="CHEBI:18420"/>
    </ligand>
</feature>
<dbReference type="InterPro" id="IPR022907">
    <property type="entry name" value="VapC_family"/>
</dbReference>
<organism evidence="7 8">
    <name type="scientific">Thermus scotoductus</name>
    <dbReference type="NCBI Taxonomy" id="37636"/>
    <lineage>
        <taxon>Bacteria</taxon>
        <taxon>Thermotogati</taxon>
        <taxon>Deinococcota</taxon>
        <taxon>Deinococci</taxon>
        <taxon>Thermales</taxon>
        <taxon>Thermaceae</taxon>
        <taxon>Thermus</taxon>
    </lineage>
</organism>
<name>A0A430V1E8_THESC</name>
<comment type="similarity">
    <text evidence="5">Belongs to the PINc/VapC protein family.</text>
</comment>
<evidence type="ECO:0000259" key="6">
    <source>
        <dbReference type="Pfam" id="PF01850"/>
    </source>
</evidence>
<evidence type="ECO:0000313" key="8">
    <source>
        <dbReference type="Proteomes" id="UP000287155"/>
    </source>
</evidence>
<comment type="function">
    <text evidence="5">Toxic component of a toxin-antitoxin (TA) system. An RNase.</text>
</comment>
<evidence type="ECO:0000256" key="3">
    <source>
        <dbReference type="ARBA" id="ARBA00022723"/>
    </source>
</evidence>
<dbReference type="EMBL" id="PEMJ01000091">
    <property type="protein sequence ID" value="RTI16259.1"/>
    <property type="molecule type" value="Genomic_DNA"/>
</dbReference>
<dbReference type="SUPFAM" id="SSF88723">
    <property type="entry name" value="PIN domain-like"/>
    <property type="match status" value="1"/>
</dbReference>
<dbReference type="GO" id="GO:0000287">
    <property type="term" value="F:magnesium ion binding"/>
    <property type="evidence" value="ECO:0007669"/>
    <property type="project" value="UniProtKB-UniRule"/>
</dbReference>
<dbReference type="Pfam" id="PF01850">
    <property type="entry name" value="PIN"/>
    <property type="match status" value="1"/>
</dbReference>
<dbReference type="GO" id="GO:0090729">
    <property type="term" value="F:toxin activity"/>
    <property type="evidence" value="ECO:0007669"/>
    <property type="project" value="UniProtKB-KW"/>
</dbReference>
<dbReference type="CDD" id="cd09874">
    <property type="entry name" value="PIN_MT3492-like"/>
    <property type="match status" value="1"/>
</dbReference>
<comment type="cofactor">
    <cofactor evidence="5">
        <name>Mg(2+)</name>
        <dbReference type="ChEBI" id="CHEBI:18420"/>
    </cofactor>
</comment>
<feature type="binding site" evidence="5">
    <location>
        <position position="101"/>
    </location>
    <ligand>
        <name>Mg(2+)</name>
        <dbReference type="ChEBI" id="CHEBI:18420"/>
    </ligand>
</feature>
<dbReference type="InterPro" id="IPR029060">
    <property type="entry name" value="PIN-like_dom_sf"/>
</dbReference>
<comment type="caution">
    <text evidence="7">The sequence shown here is derived from an EMBL/GenBank/DDBJ whole genome shotgun (WGS) entry which is preliminary data.</text>
</comment>
<reference evidence="7 8" key="1">
    <citation type="journal article" date="2019" name="Extremophiles">
        <title>Biogeography of thermophiles and predominance of Thermus scotoductus in domestic water heaters.</title>
        <authorList>
            <person name="Wilpiszeski R.L."/>
            <person name="Zhang Z."/>
            <person name="House C.H."/>
        </authorList>
    </citation>
    <scope>NUCLEOTIDE SEQUENCE [LARGE SCALE GENOMIC DNA]</scope>
    <source>
        <strain evidence="7 8">14_S14</strain>
    </source>
</reference>
<dbReference type="PANTHER" id="PTHR35901:SF1">
    <property type="entry name" value="EXONUCLEASE VAPC9"/>
    <property type="match status" value="1"/>
</dbReference>
<dbReference type="InterPro" id="IPR051619">
    <property type="entry name" value="TypeII_TA_RNase_PINc/VapC"/>
</dbReference>
<evidence type="ECO:0000256" key="1">
    <source>
        <dbReference type="ARBA" id="ARBA00022649"/>
    </source>
</evidence>
<dbReference type="EC" id="3.1.-.-" evidence="5"/>
<keyword evidence="5" id="KW-0460">Magnesium</keyword>
<keyword evidence="4 5" id="KW-0378">Hydrolase</keyword>
<keyword evidence="2 5" id="KW-0540">Nuclease</keyword>
<evidence type="ECO:0000313" key="7">
    <source>
        <dbReference type="EMBL" id="RTI16259.1"/>
    </source>
</evidence>
<protein>
    <recommendedName>
        <fullName evidence="5">Ribonuclease VapC</fullName>
        <shortName evidence="5">RNase VapC</shortName>
        <ecNumber evidence="5">3.1.-.-</ecNumber>
    </recommendedName>
    <alternativeName>
        <fullName evidence="5">Toxin VapC</fullName>
    </alternativeName>
</protein>
<proteinExistence type="inferred from homology"/>
<sequence length="144" mass="15110">MILYLDSSALVKRYVAEEGSEEVAAWSAEAEALATALVARVEVPAALAKAQRMGVLTAGGFRRAIQAFAEDWPDLVHLPFTEALASRAADLAVAHGLRGYDAVHLASALLLAELVDAPVAFAVFDRTLGKAAQAEGLGVLPEAR</sequence>
<dbReference type="RefSeq" id="WP_014677634.1">
    <property type="nucleotide sequence ID" value="NZ_PEMJ01000091.1"/>
</dbReference>
<feature type="domain" description="PIN" evidence="6">
    <location>
        <begin position="4"/>
        <end position="111"/>
    </location>
</feature>
<keyword evidence="3 5" id="KW-0479">Metal-binding</keyword>
<dbReference type="GO" id="GO:0016787">
    <property type="term" value="F:hydrolase activity"/>
    <property type="evidence" value="ECO:0007669"/>
    <property type="project" value="UniProtKB-KW"/>
</dbReference>
<keyword evidence="1 5" id="KW-1277">Toxin-antitoxin system</keyword>
<evidence type="ECO:0000256" key="4">
    <source>
        <dbReference type="ARBA" id="ARBA00022801"/>
    </source>
</evidence>
<dbReference type="PANTHER" id="PTHR35901">
    <property type="entry name" value="RIBONUCLEASE VAPC3"/>
    <property type="match status" value="1"/>
</dbReference>
<dbReference type="Gene3D" id="3.40.50.1010">
    <property type="entry name" value="5'-nuclease"/>
    <property type="match status" value="1"/>
</dbReference>
<accession>A0A430V1E8</accession>
<keyword evidence="5" id="KW-0800">Toxin</keyword>
<dbReference type="Proteomes" id="UP000287155">
    <property type="component" value="Unassembled WGS sequence"/>
</dbReference>
<evidence type="ECO:0000256" key="2">
    <source>
        <dbReference type="ARBA" id="ARBA00022722"/>
    </source>
</evidence>
<gene>
    <name evidence="5" type="primary">vapC</name>
    <name evidence="7" type="ORF">CSW27_04075</name>
</gene>
<dbReference type="GO" id="GO:0004540">
    <property type="term" value="F:RNA nuclease activity"/>
    <property type="evidence" value="ECO:0007669"/>
    <property type="project" value="InterPro"/>
</dbReference>
<evidence type="ECO:0000256" key="5">
    <source>
        <dbReference type="HAMAP-Rule" id="MF_00265"/>
    </source>
</evidence>
<dbReference type="AlphaFoldDB" id="A0A430V1E8"/>